<accession>A0AA48KQP4</accession>
<gene>
    <name evidence="3" type="ORF">MACH26_07880</name>
</gene>
<dbReference type="Pfam" id="PF10615">
    <property type="entry name" value="DUF2470"/>
    <property type="match status" value="1"/>
</dbReference>
<evidence type="ECO:0000313" key="3">
    <source>
        <dbReference type="EMBL" id="BDX05267.1"/>
    </source>
</evidence>
<dbReference type="PANTHER" id="PTHR13343">
    <property type="entry name" value="CREG1 PROTEIN"/>
    <property type="match status" value="1"/>
</dbReference>
<dbReference type="Gene3D" id="3.20.180.10">
    <property type="entry name" value="PNP-oxidase-like"/>
    <property type="match status" value="1"/>
</dbReference>
<keyword evidence="4" id="KW-1185">Reference proteome</keyword>
<feature type="domain" description="CREG-like beta-barrel" evidence="2">
    <location>
        <begin position="4"/>
        <end position="151"/>
    </location>
</feature>
<dbReference type="GO" id="GO:0005737">
    <property type="term" value="C:cytoplasm"/>
    <property type="evidence" value="ECO:0007669"/>
    <property type="project" value="UniProtKB-ARBA"/>
</dbReference>
<proteinExistence type="predicted"/>
<dbReference type="InterPro" id="IPR012349">
    <property type="entry name" value="Split_barrel_FMN-bd"/>
</dbReference>
<dbReference type="Pfam" id="PF13883">
    <property type="entry name" value="CREG_beta-barrel"/>
    <property type="match status" value="1"/>
</dbReference>
<dbReference type="EMBL" id="AP027272">
    <property type="protein sequence ID" value="BDX05267.1"/>
    <property type="molecule type" value="Genomic_DNA"/>
</dbReference>
<feature type="domain" description="DUF2470" evidence="1">
    <location>
        <begin position="162"/>
        <end position="232"/>
    </location>
</feature>
<protein>
    <recommendedName>
        <fullName evidence="5">Heme iron utilization protein</fullName>
    </recommendedName>
</protein>
<dbReference type="InterPro" id="IPR019595">
    <property type="entry name" value="DUF2470"/>
</dbReference>
<evidence type="ECO:0008006" key="5">
    <source>
        <dbReference type="Google" id="ProtNLM"/>
    </source>
</evidence>
<reference evidence="3" key="1">
    <citation type="submission" date="2023-01" db="EMBL/GenBank/DDBJ databases">
        <title>Complete genome sequence of Planctobacterium marinum strain Dej080120_11.</title>
        <authorList>
            <person name="Ueki S."/>
            <person name="Maruyama F."/>
        </authorList>
    </citation>
    <scope>NUCLEOTIDE SEQUENCE</scope>
    <source>
        <strain evidence="3">Dej080120_11</strain>
    </source>
</reference>
<evidence type="ECO:0000259" key="1">
    <source>
        <dbReference type="Pfam" id="PF10615"/>
    </source>
</evidence>
<dbReference type="InterPro" id="IPR037119">
    <property type="entry name" value="Haem_oxidase_HugZ-like_sf"/>
</dbReference>
<dbReference type="RefSeq" id="WP_338291236.1">
    <property type="nucleotide sequence ID" value="NZ_AP027272.1"/>
</dbReference>
<dbReference type="InterPro" id="IPR055343">
    <property type="entry name" value="CREG_beta-barrel"/>
</dbReference>
<name>A0AA48KQP4_9ALTE</name>
<sequence>MRSQALSEAKHLVHSAQSGVVSTISHNLRGYPFGSVTPFISCSEGKLYFYISDIAQHAKNLSHDCRMSVTVFEQALEGDQNAHGRVTLVGDAKKLDSEQAELVLQRYIMRYPEAESYKQAHDFHVWQMDIVRVRYIGGFGKIFWIEPEEWQSAASPWDFATESRMIAHMNEDHVDAMALILAQHHGVDDNNPQMSGIQSQGFYMRTEKRNYYVPFERVCQSGGDVRTELVKLTQQARQAA</sequence>
<organism evidence="3 4">
    <name type="scientific">Planctobacterium marinum</name>
    <dbReference type="NCBI Taxonomy" id="1631968"/>
    <lineage>
        <taxon>Bacteria</taxon>
        <taxon>Pseudomonadati</taxon>
        <taxon>Pseudomonadota</taxon>
        <taxon>Gammaproteobacteria</taxon>
        <taxon>Alteromonadales</taxon>
        <taxon>Alteromonadaceae</taxon>
        <taxon>Planctobacterium</taxon>
    </lineage>
</organism>
<dbReference type="SUPFAM" id="SSF50475">
    <property type="entry name" value="FMN-binding split barrel"/>
    <property type="match status" value="1"/>
</dbReference>
<dbReference type="Gene3D" id="2.30.110.10">
    <property type="entry name" value="Electron Transport, Fmn-binding Protein, Chain A"/>
    <property type="match status" value="1"/>
</dbReference>
<evidence type="ECO:0000259" key="2">
    <source>
        <dbReference type="Pfam" id="PF13883"/>
    </source>
</evidence>
<dbReference type="KEGG" id="pmaw:MACH26_07880"/>
<dbReference type="PANTHER" id="PTHR13343:SF17">
    <property type="entry name" value="CELLULAR REPRESSOR OF E1A-STIMULATED GENES, ISOFORM A"/>
    <property type="match status" value="1"/>
</dbReference>
<dbReference type="Proteomes" id="UP001333710">
    <property type="component" value="Chromosome"/>
</dbReference>
<dbReference type="AlphaFoldDB" id="A0AA48KQP4"/>
<evidence type="ECO:0000313" key="4">
    <source>
        <dbReference type="Proteomes" id="UP001333710"/>
    </source>
</evidence>